<evidence type="ECO:0000259" key="18">
    <source>
        <dbReference type="PROSITE" id="PS50002"/>
    </source>
</evidence>
<evidence type="ECO:0000259" key="20">
    <source>
        <dbReference type="PROSITE" id="PS51860"/>
    </source>
</evidence>
<dbReference type="PROSITE" id="PS51860">
    <property type="entry name" value="REM_1"/>
    <property type="match status" value="1"/>
</dbReference>
<gene>
    <name evidence="21" type="ORF">chiPu_0007714</name>
</gene>
<dbReference type="GO" id="GO:0007165">
    <property type="term" value="P:signal transduction"/>
    <property type="evidence" value="ECO:0007669"/>
    <property type="project" value="InterPro"/>
</dbReference>
<evidence type="ECO:0000256" key="14">
    <source>
        <dbReference type="PROSITE-ProRule" id="PRU00192"/>
    </source>
</evidence>
<dbReference type="InterPro" id="IPR001452">
    <property type="entry name" value="SH3_domain"/>
</dbReference>
<dbReference type="Pfam" id="PF00611">
    <property type="entry name" value="FCH"/>
    <property type="match status" value="1"/>
</dbReference>
<evidence type="ECO:0000256" key="16">
    <source>
        <dbReference type="SAM" id="Coils"/>
    </source>
</evidence>
<dbReference type="InterPro" id="IPR057870">
    <property type="entry name" value="HR1_TOCA"/>
</dbReference>
<dbReference type="Gene3D" id="2.30.30.40">
    <property type="entry name" value="SH3 Domains"/>
    <property type="match status" value="1"/>
</dbReference>
<dbReference type="InterPro" id="IPR011072">
    <property type="entry name" value="HR1_rho-bd"/>
</dbReference>
<dbReference type="OMA" id="PTSYVKI"/>
<dbReference type="FunFam" id="1.20.1270.60:FF:000002">
    <property type="entry name" value="Formin-binding protein 1-like isoform 1"/>
    <property type="match status" value="1"/>
</dbReference>
<evidence type="ECO:0000256" key="12">
    <source>
        <dbReference type="ARBA" id="ARBA00023212"/>
    </source>
</evidence>
<keyword evidence="7" id="KW-1003">Cell membrane</keyword>
<evidence type="ECO:0000256" key="5">
    <source>
        <dbReference type="ARBA" id="ARBA00009426"/>
    </source>
</evidence>
<evidence type="ECO:0000259" key="19">
    <source>
        <dbReference type="PROSITE" id="PS51741"/>
    </source>
</evidence>
<dbReference type="InterPro" id="IPR057871">
    <property type="entry name" value="HR1_CIP4_FNBP1L"/>
</dbReference>
<dbReference type="STRING" id="137246.A0A401SFU1"/>
<name>A0A401SFU1_CHIPU</name>
<evidence type="ECO:0000256" key="6">
    <source>
        <dbReference type="ARBA" id="ARBA00022443"/>
    </source>
</evidence>
<evidence type="ECO:0000256" key="13">
    <source>
        <dbReference type="ARBA" id="ARBA00023228"/>
    </source>
</evidence>
<dbReference type="CDD" id="cd07653">
    <property type="entry name" value="F-BAR_CIP4-like"/>
    <property type="match status" value="1"/>
</dbReference>
<dbReference type="FunFam" id="2.30.30.40:FF:000203">
    <property type="entry name" value="Cdc42-interacting protein 4, isoform F"/>
    <property type="match status" value="1"/>
</dbReference>
<evidence type="ECO:0000256" key="2">
    <source>
        <dbReference type="ARBA" id="ARBA00004245"/>
    </source>
</evidence>
<dbReference type="OrthoDB" id="8783038at2759"/>
<feature type="coiled-coil region" evidence="16">
    <location>
        <begin position="345"/>
        <end position="419"/>
    </location>
</feature>
<keyword evidence="6 14" id="KW-0728">SH3 domain</keyword>
<evidence type="ECO:0000313" key="22">
    <source>
        <dbReference type="Proteomes" id="UP000287033"/>
    </source>
</evidence>
<keyword evidence="11" id="KW-0472">Membrane</keyword>
<dbReference type="PROSITE" id="PS50002">
    <property type="entry name" value="SH3"/>
    <property type="match status" value="1"/>
</dbReference>
<evidence type="ECO:0000256" key="7">
    <source>
        <dbReference type="ARBA" id="ARBA00022475"/>
    </source>
</evidence>
<organism evidence="21 22">
    <name type="scientific">Chiloscyllium punctatum</name>
    <name type="common">Brownbanded bambooshark</name>
    <name type="synonym">Hemiscyllium punctatum</name>
    <dbReference type="NCBI Taxonomy" id="137246"/>
    <lineage>
        <taxon>Eukaryota</taxon>
        <taxon>Metazoa</taxon>
        <taxon>Chordata</taxon>
        <taxon>Craniata</taxon>
        <taxon>Vertebrata</taxon>
        <taxon>Chondrichthyes</taxon>
        <taxon>Elasmobranchii</taxon>
        <taxon>Galeomorphii</taxon>
        <taxon>Galeoidea</taxon>
        <taxon>Orectolobiformes</taxon>
        <taxon>Hemiscylliidae</taxon>
        <taxon>Chiloscyllium</taxon>
    </lineage>
</organism>
<feature type="domain" description="REM-1" evidence="20">
    <location>
        <begin position="338"/>
        <end position="415"/>
    </location>
</feature>
<feature type="coiled-coil region" evidence="16">
    <location>
        <begin position="124"/>
        <end position="203"/>
    </location>
</feature>
<keyword evidence="22" id="KW-1185">Reference proteome</keyword>
<feature type="region of interest" description="Disordered" evidence="17">
    <location>
        <begin position="432"/>
        <end position="473"/>
    </location>
</feature>
<dbReference type="InterPro" id="IPR001060">
    <property type="entry name" value="FCH_dom"/>
</dbReference>
<dbReference type="SUPFAM" id="SSF50044">
    <property type="entry name" value="SH3-domain"/>
    <property type="match status" value="1"/>
</dbReference>
<dbReference type="Pfam" id="PF25610">
    <property type="entry name" value="HR1_TOCA"/>
    <property type="match status" value="1"/>
</dbReference>
<dbReference type="InterPro" id="IPR036028">
    <property type="entry name" value="SH3-like_dom_sf"/>
</dbReference>
<dbReference type="PANTHER" id="PTHR15735">
    <property type="entry name" value="FCH AND DOUBLE SH3 DOMAINS PROTEIN"/>
    <property type="match status" value="1"/>
</dbReference>
<feature type="region of interest" description="Disordered" evidence="17">
    <location>
        <begin position="296"/>
        <end position="319"/>
    </location>
</feature>
<sequence>MEWGSELWDQYDIIDRQTQWGIDLIEKYVKFVKDRTEIEQSYAKQLRTLVKKYSPKRVSKEDHEMKFSQYQAFINILNELNDYAGQREIIAENLMQNIFAQLLKYLHENKQERKMHLLEGRKAQQNLETSFKQLDNAKRRFERDCKEAEKAMQNAEKADNDINATKADVEKAKQQANLRNHMVEESKNEYASQLQKYNKDQNQFYFVEMPHVFNKLQEMDEKRIQKLCEAYKMFADTERQVMPIIGKCLDGMTKAAESVNESGDSQVLIEAHKSGFERPGELEFEDYSQMINRTSSENSIGSLKSEPKTDHRTIGKSKTKRWPFGKKNKLIVSEDFSHLPPEQRRKKLQQKIEDLNKELQKQVDQSEALDKMKDVYQRNPQMGDPNSLEPRIMETNQQIDRLRNEIQKYEMWLADAEAKLVSRNDSYLQYTPHCERSPSLNNNGSHDKESPDTTYSDDSGQEPLVQPSPVSEFDDFEDDLAHPIGSSTALYPFEGNSEGTIPMAEGEVLQLIEEDKGDGWTRVRRSDGEEGYVPTSYVKITLSRK</sequence>
<dbReference type="SMART" id="SM00326">
    <property type="entry name" value="SH3"/>
    <property type="match status" value="1"/>
</dbReference>
<dbReference type="GO" id="GO:0005938">
    <property type="term" value="C:cell cortex"/>
    <property type="evidence" value="ECO:0007669"/>
    <property type="project" value="UniProtKB-SubCell"/>
</dbReference>
<evidence type="ECO:0008006" key="23">
    <source>
        <dbReference type="Google" id="ProtNLM"/>
    </source>
</evidence>
<dbReference type="CDD" id="cd11628">
    <property type="entry name" value="HR1_CIP4_FNBP1L"/>
    <property type="match status" value="1"/>
</dbReference>
<dbReference type="Gene3D" id="1.20.1270.60">
    <property type="entry name" value="Arfaptin homology (AH) domain/BAR domain"/>
    <property type="match status" value="1"/>
</dbReference>
<keyword evidence="10 15" id="KW-0175">Coiled coil</keyword>
<evidence type="ECO:0000256" key="9">
    <source>
        <dbReference type="ARBA" id="ARBA00022583"/>
    </source>
</evidence>
<dbReference type="Proteomes" id="UP000287033">
    <property type="component" value="Unassembled WGS sequence"/>
</dbReference>
<dbReference type="CDD" id="cd11911">
    <property type="entry name" value="SH3_CIP4-like"/>
    <property type="match status" value="1"/>
</dbReference>
<dbReference type="SUPFAM" id="SSF103657">
    <property type="entry name" value="BAR/IMD domain-like"/>
    <property type="match status" value="1"/>
</dbReference>
<dbReference type="AlphaFoldDB" id="A0A401SFU1"/>
<evidence type="ECO:0000256" key="4">
    <source>
        <dbReference type="ARBA" id="ARBA00004544"/>
    </source>
</evidence>
<keyword evidence="12" id="KW-0206">Cytoskeleton</keyword>
<feature type="domain" description="SH3" evidence="18">
    <location>
        <begin position="482"/>
        <end position="543"/>
    </location>
</feature>
<reference evidence="21 22" key="1">
    <citation type="journal article" date="2018" name="Nat. Ecol. Evol.">
        <title>Shark genomes provide insights into elasmobranch evolution and the origin of vertebrates.</title>
        <authorList>
            <person name="Hara Y"/>
            <person name="Yamaguchi K"/>
            <person name="Onimaru K"/>
            <person name="Kadota M"/>
            <person name="Koyanagi M"/>
            <person name="Keeley SD"/>
            <person name="Tatsumi K"/>
            <person name="Tanaka K"/>
            <person name="Motone F"/>
            <person name="Kageyama Y"/>
            <person name="Nozu R"/>
            <person name="Adachi N"/>
            <person name="Nishimura O"/>
            <person name="Nakagawa R"/>
            <person name="Tanegashima C"/>
            <person name="Kiyatake I"/>
            <person name="Matsumoto R"/>
            <person name="Murakumo K"/>
            <person name="Nishida K"/>
            <person name="Terakita A"/>
            <person name="Kuratani S"/>
            <person name="Sato K"/>
            <person name="Hyodo S Kuraku.S."/>
        </authorList>
    </citation>
    <scope>NUCLEOTIDE SEQUENCE [LARGE SCALE GENOMIC DNA]</scope>
</reference>
<dbReference type="Pfam" id="PF00018">
    <property type="entry name" value="SH3_1"/>
    <property type="match status" value="1"/>
</dbReference>
<proteinExistence type="inferred from homology"/>
<accession>A0A401SFU1</accession>
<dbReference type="PANTHER" id="PTHR15735:SF17">
    <property type="entry name" value="CDC42-INTERACTING PROTEIN 4"/>
    <property type="match status" value="1"/>
</dbReference>
<feature type="domain" description="F-BAR" evidence="19">
    <location>
        <begin position="1"/>
        <end position="264"/>
    </location>
</feature>
<evidence type="ECO:0000256" key="17">
    <source>
        <dbReference type="SAM" id="MobiDB-lite"/>
    </source>
</evidence>
<dbReference type="InterPro" id="IPR027267">
    <property type="entry name" value="AH/BAR_dom_sf"/>
</dbReference>
<evidence type="ECO:0000256" key="11">
    <source>
        <dbReference type="ARBA" id="ARBA00023136"/>
    </source>
</evidence>
<evidence type="ECO:0000256" key="3">
    <source>
        <dbReference type="ARBA" id="ARBA00004371"/>
    </source>
</evidence>
<dbReference type="Gene3D" id="6.10.140.470">
    <property type="match status" value="1"/>
</dbReference>
<comment type="subcellular location">
    <subcellularLocation>
        <location evidence="1">Cell membrane</location>
    </subcellularLocation>
    <subcellularLocation>
        <location evidence="4">Cytoplasm</location>
        <location evidence="4">Cell cortex</location>
    </subcellularLocation>
    <subcellularLocation>
        <location evidence="2">Cytoplasm</location>
        <location evidence="2">Cytoskeleton</location>
    </subcellularLocation>
    <subcellularLocation>
        <location evidence="3">Lysosome</location>
    </subcellularLocation>
</comment>
<comment type="similarity">
    <text evidence="5">Belongs to the FNBP1 family.</text>
</comment>
<protein>
    <recommendedName>
        <fullName evidence="23">Formin-binding protein 1-like</fullName>
    </recommendedName>
</protein>
<evidence type="ECO:0000256" key="15">
    <source>
        <dbReference type="PROSITE-ProRule" id="PRU01077"/>
    </source>
</evidence>
<dbReference type="EMBL" id="BEZZ01000244">
    <property type="protein sequence ID" value="GCC29276.1"/>
    <property type="molecule type" value="Genomic_DNA"/>
</dbReference>
<comment type="caution">
    <text evidence="21">The sequence shown here is derived from an EMBL/GenBank/DDBJ whole genome shotgun (WGS) entry which is preliminary data.</text>
</comment>
<keyword evidence="8" id="KW-0963">Cytoplasm</keyword>
<dbReference type="SMART" id="SM00055">
    <property type="entry name" value="FCH"/>
    <property type="match status" value="1"/>
</dbReference>
<dbReference type="GO" id="GO:0005886">
    <property type="term" value="C:plasma membrane"/>
    <property type="evidence" value="ECO:0007669"/>
    <property type="project" value="UniProtKB-SubCell"/>
</dbReference>
<evidence type="ECO:0000256" key="1">
    <source>
        <dbReference type="ARBA" id="ARBA00004236"/>
    </source>
</evidence>
<evidence type="ECO:0000313" key="21">
    <source>
        <dbReference type="EMBL" id="GCC29276.1"/>
    </source>
</evidence>
<keyword evidence="9" id="KW-0254">Endocytosis</keyword>
<evidence type="ECO:0000256" key="8">
    <source>
        <dbReference type="ARBA" id="ARBA00022490"/>
    </source>
</evidence>
<keyword evidence="13" id="KW-0458">Lysosome</keyword>
<evidence type="ECO:0000256" key="10">
    <source>
        <dbReference type="ARBA" id="ARBA00023054"/>
    </source>
</evidence>
<dbReference type="PROSITE" id="PS51741">
    <property type="entry name" value="F_BAR"/>
    <property type="match status" value="1"/>
</dbReference>
<dbReference type="GO" id="GO:0006897">
    <property type="term" value="P:endocytosis"/>
    <property type="evidence" value="ECO:0007669"/>
    <property type="project" value="UniProtKB-KW"/>
</dbReference>
<dbReference type="InterPro" id="IPR031160">
    <property type="entry name" value="F_BAR_dom"/>
</dbReference>